<sequence length="132" mass="15706">MKYGERLRELRKDKGLTMDELAEQTGLSQSYISEIERNIKEPKFDKLNLLANYFDVSVDYILGRTNIKSKNTDKITQALEDNPELADFWEQLKKRESMQLLFKQTRNMSDKSIRDVVRFMKSVEDELDRNNY</sequence>
<feature type="domain" description="HTH cro/C1-type" evidence="2">
    <location>
        <begin position="7"/>
        <end position="61"/>
    </location>
</feature>
<dbReference type="Pfam" id="PF01381">
    <property type="entry name" value="HTH_3"/>
    <property type="match status" value="1"/>
</dbReference>
<organism evidence="3 4">
    <name type="scientific">Orenia metallireducens</name>
    <dbReference type="NCBI Taxonomy" id="1413210"/>
    <lineage>
        <taxon>Bacteria</taxon>
        <taxon>Bacillati</taxon>
        <taxon>Bacillota</taxon>
        <taxon>Clostridia</taxon>
        <taxon>Halanaerobiales</taxon>
        <taxon>Halobacteroidaceae</taxon>
        <taxon>Orenia</taxon>
    </lineage>
</organism>
<dbReference type="SMART" id="SM00530">
    <property type="entry name" value="HTH_XRE"/>
    <property type="match status" value="1"/>
</dbReference>
<dbReference type="SUPFAM" id="SSF47413">
    <property type="entry name" value="lambda repressor-like DNA-binding domains"/>
    <property type="match status" value="1"/>
</dbReference>
<name>A0A285G6K4_9FIRM</name>
<reference evidence="4" key="1">
    <citation type="submission" date="2017-09" db="EMBL/GenBank/DDBJ databases">
        <authorList>
            <person name="Varghese N."/>
            <person name="Submissions S."/>
        </authorList>
    </citation>
    <scope>NUCLEOTIDE SEQUENCE [LARGE SCALE GENOMIC DNA]</scope>
    <source>
        <strain evidence="4">MSL47</strain>
    </source>
</reference>
<keyword evidence="1" id="KW-0238">DNA-binding</keyword>
<evidence type="ECO:0000313" key="3">
    <source>
        <dbReference type="EMBL" id="SNY19169.1"/>
    </source>
</evidence>
<dbReference type="Gene3D" id="1.10.260.40">
    <property type="entry name" value="lambda repressor-like DNA-binding domains"/>
    <property type="match status" value="1"/>
</dbReference>
<gene>
    <name evidence="3" type="ORF">SAMN06265827_10575</name>
</gene>
<dbReference type="RefSeq" id="WP_097016912.1">
    <property type="nucleotide sequence ID" value="NZ_OBDZ01000005.1"/>
</dbReference>
<evidence type="ECO:0000259" key="2">
    <source>
        <dbReference type="PROSITE" id="PS50943"/>
    </source>
</evidence>
<dbReference type="InterPro" id="IPR010982">
    <property type="entry name" value="Lambda_DNA-bd_dom_sf"/>
</dbReference>
<dbReference type="PANTHER" id="PTHR46797">
    <property type="entry name" value="HTH-TYPE TRANSCRIPTIONAL REGULATOR"/>
    <property type="match status" value="1"/>
</dbReference>
<dbReference type="GO" id="GO:0003677">
    <property type="term" value="F:DNA binding"/>
    <property type="evidence" value="ECO:0007669"/>
    <property type="project" value="UniProtKB-KW"/>
</dbReference>
<dbReference type="InterPro" id="IPR001387">
    <property type="entry name" value="Cro/C1-type_HTH"/>
</dbReference>
<dbReference type="GO" id="GO:0005829">
    <property type="term" value="C:cytosol"/>
    <property type="evidence" value="ECO:0007669"/>
    <property type="project" value="TreeGrafter"/>
</dbReference>
<dbReference type="PANTHER" id="PTHR46797:SF1">
    <property type="entry name" value="METHYLPHOSPHONATE SYNTHASE"/>
    <property type="match status" value="1"/>
</dbReference>
<dbReference type="InterPro" id="IPR050807">
    <property type="entry name" value="TransReg_Diox_bact_type"/>
</dbReference>
<dbReference type="CDD" id="cd00093">
    <property type="entry name" value="HTH_XRE"/>
    <property type="match status" value="1"/>
</dbReference>
<dbReference type="PROSITE" id="PS50943">
    <property type="entry name" value="HTH_CROC1"/>
    <property type="match status" value="1"/>
</dbReference>
<protein>
    <submittedName>
        <fullName evidence="3">Helix-turn-helix domain-containing protein</fullName>
    </submittedName>
</protein>
<dbReference type="AlphaFoldDB" id="A0A285G6K4"/>
<dbReference type="Proteomes" id="UP000219573">
    <property type="component" value="Unassembled WGS sequence"/>
</dbReference>
<evidence type="ECO:0000256" key="1">
    <source>
        <dbReference type="ARBA" id="ARBA00023125"/>
    </source>
</evidence>
<dbReference type="EMBL" id="OBDZ01000005">
    <property type="protein sequence ID" value="SNY19169.1"/>
    <property type="molecule type" value="Genomic_DNA"/>
</dbReference>
<proteinExistence type="predicted"/>
<dbReference type="GO" id="GO:0003700">
    <property type="term" value="F:DNA-binding transcription factor activity"/>
    <property type="evidence" value="ECO:0007669"/>
    <property type="project" value="TreeGrafter"/>
</dbReference>
<accession>A0A285G6K4</accession>
<keyword evidence="4" id="KW-1185">Reference proteome</keyword>
<evidence type="ECO:0000313" key="4">
    <source>
        <dbReference type="Proteomes" id="UP000219573"/>
    </source>
</evidence>